<keyword evidence="6" id="KW-0472">Membrane</keyword>
<dbReference type="GO" id="GO:0035673">
    <property type="term" value="F:oligopeptide transmembrane transporter activity"/>
    <property type="evidence" value="ECO:0007669"/>
    <property type="project" value="InterPro"/>
</dbReference>
<reference evidence="7" key="1">
    <citation type="submission" date="2020-10" db="EMBL/GenBank/DDBJ databases">
        <authorList>
            <person name="Han B."/>
            <person name="Lu T."/>
            <person name="Zhao Q."/>
            <person name="Huang X."/>
            <person name="Zhao Y."/>
        </authorList>
    </citation>
    <scope>NUCLEOTIDE SEQUENCE</scope>
</reference>
<comment type="similarity">
    <text evidence="2">Belongs to the YSL (TC 2.A.67.2) family.</text>
</comment>
<dbReference type="Pfam" id="PF03169">
    <property type="entry name" value="OPT"/>
    <property type="match status" value="1"/>
</dbReference>
<accession>A0A811PHW5</accession>
<keyword evidence="3" id="KW-0813">Transport</keyword>
<dbReference type="AlphaFoldDB" id="A0A811PHW5"/>
<dbReference type="GO" id="GO:0048316">
    <property type="term" value="P:seed development"/>
    <property type="evidence" value="ECO:0007669"/>
    <property type="project" value="TreeGrafter"/>
</dbReference>
<proteinExistence type="inferred from homology"/>
<dbReference type="GO" id="GO:0051980">
    <property type="term" value="F:iron-nicotianamine transmembrane transporter activity"/>
    <property type="evidence" value="ECO:0007669"/>
    <property type="project" value="TreeGrafter"/>
</dbReference>
<dbReference type="PANTHER" id="PTHR31645">
    <property type="entry name" value="OLIGOPEPTIDE TRANSPORTER YGL114W-RELATED"/>
    <property type="match status" value="1"/>
</dbReference>
<evidence type="ECO:0000313" key="7">
    <source>
        <dbReference type="EMBL" id="CAD6243205.1"/>
    </source>
</evidence>
<dbReference type="InterPro" id="IPR045035">
    <property type="entry name" value="YSL-like"/>
</dbReference>
<dbReference type="GO" id="GO:0010039">
    <property type="term" value="P:response to iron ion"/>
    <property type="evidence" value="ECO:0007669"/>
    <property type="project" value="TreeGrafter"/>
</dbReference>
<dbReference type="OrthoDB" id="688475at2759"/>
<dbReference type="EMBL" id="CAJGYO010000007">
    <property type="protein sequence ID" value="CAD6243205.1"/>
    <property type="molecule type" value="Genomic_DNA"/>
</dbReference>
<dbReference type="PANTHER" id="PTHR31645:SF7">
    <property type="entry name" value="METAL-NICOTIANAMINE TRANSPORTER YSL2"/>
    <property type="match status" value="1"/>
</dbReference>
<evidence type="ECO:0000256" key="1">
    <source>
        <dbReference type="ARBA" id="ARBA00004141"/>
    </source>
</evidence>
<evidence type="ECO:0000256" key="5">
    <source>
        <dbReference type="ARBA" id="ARBA00022989"/>
    </source>
</evidence>
<evidence type="ECO:0000256" key="2">
    <source>
        <dbReference type="ARBA" id="ARBA00010276"/>
    </source>
</evidence>
<evidence type="ECO:0000256" key="4">
    <source>
        <dbReference type="ARBA" id="ARBA00022692"/>
    </source>
</evidence>
<evidence type="ECO:0000313" key="8">
    <source>
        <dbReference type="Proteomes" id="UP000604825"/>
    </source>
</evidence>
<dbReference type="GO" id="GO:0005886">
    <property type="term" value="C:plasma membrane"/>
    <property type="evidence" value="ECO:0007669"/>
    <property type="project" value="TreeGrafter"/>
</dbReference>
<keyword evidence="4" id="KW-0812">Transmembrane</keyword>
<protein>
    <submittedName>
        <fullName evidence="7">Uncharacterized protein</fullName>
    </submittedName>
</protein>
<organism evidence="7 8">
    <name type="scientific">Miscanthus lutarioriparius</name>
    <dbReference type="NCBI Taxonomy" id="422564"/>
    <lineage>
        <taxon>Eukaryota</taxon>
        <taxon>Viridiplantae</taxon>
        <taxon>Streptophyta</taxon>
        <taxon>Embryophyta</taxon>
        <taxon>Tracheophyta</taxon>
        <taxon>Spermatophyta</taxon>
        <taxon>Magnoliopsida</taxon>
        <taxon>Liliopsida</taxon>
        <taxon>Poales</taxon>
        <taxon>Poaceae</taxon>
        <taxon>PACMAD clade</taxon>
        <taxon>Panicoideae</taxon>
        <taxon>Andropogonodae</taxon>
        <taxon>Andropogoneae</taxon>
        <taxon>Saccharinae</taxon>
        <taxon>Miscanthus</taxon>
    </lineage>
</organism>
<comment type="subcellular location">
    <subcellularLocation>
        <location evidence="1">Membrane</location>
        <topology evidence="1">Multi-pass membrane protein</topology>
    </subcellularLocation>
</comment>
<comment type="caution">
    <text evidence="7">The sequence shown here is derived from an EMBL/GenBank/DDBJ whole genome shotgun (WGS) entry which is preliminary data.</text>
</comment>
<keyword evidence="5" id="KW-1133">Transmembrane helix</keyword>
<dbReference type="InterPro" id="IPR004813">
    <property type="entry name" value="OPT"/>
</dbReference>
<dbReference type="Proteomes" id="UP000604825">
    <property type="component" value="Unassembled WGS sequence"/>
</dbReference>
<name>A0A811PHW5_9POAL</name>
<gene>
    <name evidence="7" type="ORF">NCGR_LOCUS28449</name>
</gene>
<evidence type="ECO:0000256" key="3">
    <source>
        <dbReference type="ARBA" id="ARBA00022448"/>
    </source>
</evidence>
<evidence type="ECO:0000256" key="6">
    <source>
        <dbReference type="ARBA" id="ARBA00023136"/>
    </source>
</evidence>
<keyword evidence="8" id="KW-1185">Reference proteome</keyword>
<sequence length="130" mass="13962">MGCVISPLTFTLFFRAFDDIGNPDGYWKAPYALMFRNMAILGVRGVSALPAHCLELSVGFFAFAVATNVARDFFDAAQQVQEMDSAEAELLVPAVASGFICGDGIWTFPSSLLALAKVKPPICMKFSPGS</sequence>